<dbReference type="GeneID" id="19249521"/>
<reference evidence="3 4" key="1">
    <citation type="journal article" date="2011" name="PLoS Genet.">
        <title>Genome sequencing and comparative transcriptomics of the model entomopathogenic fungi Metarhizium anisopliae and M. acridum.</title>
        <authorList>
            <person name="Gao Q."/>
            <person name="Jin K."/>
            <person name="Ying S.H."/>
            <person name="Zhang Y."/>
            <person name="Xiao G."/>
            <person name="Shang Y."/>
            <person name="Duan Z."/>
            <person name="Hu X."/>
            <person name="Xie X.Q."/>
            <person name="Zhou G."/>
            <person name="Peng G."/>
            <person name="Luo Z."/>
            <person name="Huang W."/>
            <person name="Wang B."/>
            <person name="Fang W."/>
            <person name="Wang S."/>
            <person name="Zhong Y."/>
            <person name="Ma L.J."/>
            <person name="St Leger R.J."/>
            <person name="Zhao G.P."/>
            <person name="Pei Y."/>
            <person name="Feng M.G."/>
            <person name="Xia Y."/>
            <person name="Wang C."/>
        </authorList>
    </citation>
    <scope>NUCLEOTIDE SEQUENCE [LARGE SCALE GENOMIC DNA]</scope>
    <source>
        <strain evidence="3 4">CQMa 102</strain>
    </source>
</reference>
<dbReference type="PANTHER" id="PTHR10837">
    <property type="entry name" value="PEPTIDYLARGININE DEIMINASE"/>
    <property type="match status" value="1"/>
</dbReference>
<dbReference type="KEGG" id="maw:19249521"/>
<organism evidence="4">
    <name type="scientific">Metarhizium acridum (strain CQMa 102)</name>
    <dbReference type="NCBI Taxonomy" id="655827"/>
    <lineage>
        <taxon>Eukaryota</taxon>
        <taxon>Fungi</taxon>
        <taxon>Dikarya</taxon>
        <taxon>Ascomycota</taxon>
        <taxon>Pezizomycotina</taxon>
        <taxon>Sordariomycetes</taxon>
        <taxon>Hypocreomycetidae</taxon>
        <taxon>Hypocreales</taxon>
        <taxon>Clavicipitaceae</taxon>
        <taxon>Metarhizium</taxon>
    </lineage>
</organism>
<evidence type="ECO:0000313" key="4">
    <source>
        <dbReference type="Proteomes" id="UP000002499"/>
    </source>
</evidence>
<sequence>MRNLTIQSLSIFSCFQATLAFGNQSDFPILADTNRDGLVDDLDRDHKHMWTSNHGAIFPHDIGDEYHRCAIQDGNGASLSNLERASCNDAAGDVLIAPRTRGWRLATGTGIGFLLGEINSGGNIETIPPYVSRSGTVCRNGRVLLGKHFDKYPAGSFVGFLKAQVEQTPLFLEAGWPVPGHIDEMVQFLPHNNKLGFRMAIESITSALRLFEELNDTGHGAAILSYKGDMTPDKDAIFVDPDLHNRTVDSLLSDEDFVQANEYAQKFLDSNLALLLQELPIEEKDVIRVPTLWKDTTYPWPRSPDGVPTRLHRTLPGQGQLRAFYPSAVNGLVLGLDYVAPKP</sequence>
<dbReference type="GO" id="GO:0005737">
    <property type="term" value="C:cytoplasm"/>
    <property type="evidence" value="ECO:0007669"/>
    <property type="project" value="InterPro"/>
</dbReference>
<evidence type="ECO:0000313" key="3">
    <source>
        <dbReference type="EMBL" id="EFY88775.1"/>
    </source>
</evidence>
<dbReference type="Proteomes" id="UP000002499">
    <property type="component" value="Unassembled WGS sequence"/>
</dbReference>
<keyword evidence="1" id="KW-0732">Signal</keyword>
<name>E9E5R2_METAQ</name>
<accession>E9E5R2</accession>
<dbReference type="InterPro" id="IPR004303">
    <property type="entry name" value="PAD"/>
</dbReference>
<dbReference type="Gene3D" id="3.75.10.10">
    <property type="entry name" value="L-arginine/glycine Amidinotransferase, Chain A"/>
    <property type="match status" value="1"/>
</dbReference>
<dbReference type="EMBL" id="GL698507">
    <property type="protein sequence ID" value="EFY88775.1"/>
    <property type="molecule type" value="Genomic_DNA"/>
</dbReference>
<dbReference type="SUPFAM" id="SSF55909">
    <property type="entry name" value="Pentein"/>
    <property type="match status" value="1"/>
</dbReference>
<dbReference type="Pfam" id="PF03068">
    <property type="entry name" value="PAD"/>
    <property type="match status" value="1"/>
</dbReference>
<gene>
    <name evidence="3" type="ORF">MAC_05210</name>
</gene>
<protein>
    <recommendedName>
        <fullName evidence="2">Protein-arginine deiminase C-terminal domain-containing protein</fullName>
    </recommendedName>
</protein>
<dbReference type="InParanoid" id="E9E5R2"/>
<dbReference type="InterPro" id="IPR013530">
    <property type="entry name" value="PAD_C"/>
</dbReference>
<keyword evidence="4" id="KW-1185">Reference proteome</keyword>
<dbReference type="GO" id="GO:0004668">
    <property type="term" value="F:protein-arginine deiminase activity"/>
    <property type="evidence" value="ECO:0007669"/>
    <property type="project" value="InterPro"/>
</dbReference>
<feature type="domain" description="Protein-arginine deiminase C-terminal" evidence="2">
    <location>
        <begin position="115"/>
        <end position="343"/>
    </location>
</feature>
<dbReference type="HOGENOM" id="CLU_809119_0_0_1"/>
<dbReference type="OrthoDB" id="5102063at2759"/>
<dbReference type="OMA" id="FMEINAY"/>
<feature type="signal peptide" evidence="1">
    <location>
        <begin position="1"/>
        <end position="20"/>
    </location>
</feature>
<evidence type="ECO:0000259" key="2">
    <source>
        <dbReference type="Pfam" id="PF03068"/>
    </source>
</evidence>
<proteinExistence type="predicted"/>
<evidence type="ECO:0000256" key="1">
    <source>
        <dbReference type="SAM" id="SignalP"/>
    </source>
</evidence>
<dbReference type="eggNOG" id="ENOG502QVJA">
    <property type="taxonomic scope" value="Eukaryota"/>
</dbReference>
<dbReference type="PANTHER" id="PTHR10837:SF8">
    <property type="entry name" value="PROTEIN-ARGININE DEIMINASE"/>
    <property type="match status" value="1"/>
</dbReference>
<dbReference type="AlphaFoldDB" id="E9E5R2"/>
<dbReference type="GO" id="GO:0005509">
    <property type="term" value="F:calcium ion binding"/>
    <property type="evidence" value="ECO:0007669"/>
    <property type="project" value="InterPro"/>
</dbReference>
<feature type="chain" id="PRO_5003238194" description="Protein-arginine deiminase C-terminal domain-containing protein" evidence="1">
    <location>
        <begin position="21"/>
        <end position="343"/>
    </location>
</feature>